<evidence type="ECO:0000313" key="10">
    <source>
        <dbReference type="EMBL" id="SEA00248.1"/>
    </source>
</evidence>
<evidence type="ECO:0000256" key="3">
    <source>
        <dbReference type="ARBA" id="ARBA00022544"/>
    </source>
</evidence>
<dbReference type="GO" id="GO:0016020">
    <property type="term" value="C:membrane"/>
    <property type="evidence" value="ECO:0007669"/>
    <property type="project" value="UniProtKB-SubCell"/>
</dbReference>
<dbReference type="Gene3D" id="3.30.300.210">
    <property type="entry name" value="Nutrient germinant receptor protein C, domain 3"/>
    <property type="match status" value="1"/>
</dbReference>
<evidence type="ECO:0000256" key="6">
    <source>
        <dbReference type="ARBA" id="ARBA00023139"/>
    </source>
</evidence>
<feature type="domain" description="Spore germination protein N-terminal" evidence="9">
    <location>
        <begin position="25"/>
        <end position="196"/>
    </location>
</feature>
<dbReference type="RefSeq" id="WP_093042328.1">
    <property type="nucleotide sequence ID" value="NZ_FNQR01000002.1"/>
</dbReference>
<evidence type="ECO:0000259" key="9">
    <source>
        <dbReference type="Pfam" id="PF25198"/>
    </source>
</evidence>
<dbReference type="Pfam" id="PF25198">
    <property type="entry name" value="Spore_GerAC_N"/>
    <property type="match status" value="1"/>
</dbReference>
<dbReference type="OrthoDB" id="9816067at2"/>
<evidence type="ECO:0000256" key="5">
    <source>
        <dbReference type="ARBA" id="ARBA00023136"/>
    </source>
</evidence>
<keyword evidence="11" id="KW-1185">Reference proteome</keyword>
<dbReference type="InterPro" id="IPR008844">
    <property type="entry name" value="Spore_GerAC-like"/>
</dbReference>
<reference evidence="10 11" key="1">
    <citation type="submission" date="2016-10" db="EMBL/GenBank/DDBJ databases">
        <authorList>
            <person name="de Groot N.N."/>
        </authorList>
    </citation>
    <scope>NUCLEOTIDE SEQUENCE [LARGE SCALE GENOMIC DNA]</scope>
    <source>
        <strain evidence="10 11">CCM7597</strain>
    </source>
</reference>
<evidence type="ECO:0000313" key="11">
    <source>
        <dbReference type="Proteomes" id="UP000198584"/>
    </source>
</evidence>
<dbReference type="PANTHER" id="PTHR35789:SF1">
    <property type="entry name" value="SPORE GERMINATION PROTEIN B3"/>
    <property type="match status" value="1"/>
</dbReference>
<dbReference type="Pfam" id="PF05504">
    <property type="entry name" value="Spore_GerAC"/>
    <property type="match status" value="1"/>
</dbReference>
<comment type="similarity">
    <text evidence="2">Belongs to the GerABKC lipoprotein family.</text>
</comment>
<dbReference type="InterPro" id="IPR057336">
    <property type="entry name" value="GerAC_N"/>
</dbReference>
<evidence type="ECO:0000259" key="8">
    <source>
        <dbReference type="Pfam" id="PF05504"/>
    </source>
</evidence>
<proteinExistence type="inferred from homology"/>
<evidence type="ECO:0000256" key="1">
    <source>
        <dbReference type="ARBA" id="ARBA00004635"/>
    </source>
</evidence>
<dbReference type="GO" id="GO:0009847">
    <property type="term" value="P:spore germination"/>
    <property type="evidence" value="ECO:0007669"/>
    <property type="project" value="InterPro"/>
</dbReference>
<dbReference type="STRING" id="571932.SAMN05421743_102190"/>
<dbReference type="EMBL" id="FNQR01000002">
    <property type="protein sequence ID" value="SEA00248.1"/>
    <property type="molecule type" value="Genomic_DNA"/>
</dbReference>
<dbReference type="Gene3D" id="6.20.190.10">
    <property type="entry name" value="Nutrient germinant receptor protein C, domain 1"/>
    <property type="match status" value="1"/>
</dbReference>
<evidence type="ECO:0000256" key="7">
    <source>
        <dbReference type="ARBA" id="ARBA00023288"/>
    </source>
</evidence>
<dbReference type="PANTHER" id="PTHR35789">
    <property type="entry name" value="SPORE GERMINATION PROTEIN B3"/>
    <property type="match status" value="1"/>
</dbReference>
<comment type="subcellular location">
    <subcellularLocation>
        <location evidence="1">Membrane</location>
        <topology evidence="1">Lipid-anchor</topology>
    </subcellularLocation>
</comment>
<keyword evidence="5" id="KW-0472">Membrane</keyword>
<accession>A0A1H3XNZ2</accession>
<keyword evidence="7" id="KW-0449">Lipoprotein</keyword>
<organism evidence="10 11">
    <name type="scientific">Thalassobacillus cyri</name>
    <dbReference type="NCBI Taxonomy" id="571932"/>
    <lineage>
        <taxon>Bacteria</taxon>
        <taxon>Bacillati</taxon>
        <taxon>Bacillota</taxon>
        <taxon>Bacilli</taxon>
        <taxon>Bacillales</taxon>
        <taxon>Bacillaceae</taxon>
        <taxon>Thalassobacillus</taxon>
    </lineage>
</organism>
<dbReference type="Proteomes" id="UP000198584">
    <property type="component" value="Unassembled WGS sequence"/>
</dbReference>
<dbReference type="PROSITE" id="PS51257">
    <property type="entry name" value="PROKAR_LIPOPROTEIN"/>
    <property type="match status" value="1"/>
</dbReference>
<evidence type="ECO:0000256" key="2">
    <source>
        <dbReference type="ARBA" id="ARBA00007886"/>
    </source>
</evidence>
<gene>
    <name evidence="10" type="ORF">SAMN05421743_102190</name>
</gene>
<feature type="domain" description="Spore germination GerAC-like C-terminal" evidence="8">
    <location>
        <begin position="224"/>
        <end position="389"/>
    </location>
</feature>
<name>A0A1H3XNZ2_9BACI</name>
<keyword evidence="4" id="KW-0732">Signal</keyword>
<keyword evidence="3" id="KW-0309">Germination</keyword>
<keyword evidence="6" id="KW-0564">Palmitate</keyword>
<evidence type="ECO:0000256" key="4">
    <source>
        <dbReference type="ARBA" id="ARBA00022729"/>
    </source>
</evidence>
<dbReference type="InterPro" id="IPR038501">
    <property type="entry name" value="Spore_GerAC_C_sf"/>
</dbReference>
<sequence length="401" mass="45216">MMERRWFFLIAASVCLMLLSGCWSKRELNEIAITTAIGIDRVDDKYKLTIQVINPSEVSSKQMTTRTAVSTYTAVGDSMFETIRRLTTLTPRQAYMSHIRNIVFSEEMAAEGIGKVLDFLSRDHEMRTDFYLTVAKDMEAEDLLKVLTPLERIPAQKTYSSINTSEENWSAVQSIQISDVISTMISKGNNAVLTGLRVVGNPEEGSKLTNVEKVDSPAQIRVDELAVFKRDRLVGWLNEEESKGYNYILGNVKSTAEYAPCKNPEQGGITLELFNATNKMKADVKGEHPKVSVSIDVKAAIADVECALDLSKPAEVAKIEKQFEKIFVELMQSSIDAAQEDLQSDIFGFGDLIHRQEKHYWKSIEKEWDTIFPEIEVTLDAKVQIKRTGTTIDSFEKELEE</sequence>
<dbReference type="AlphaFoldDB" id="A0A1H3XNZ2"/>
<dbReference type="InterPro" id="IPR046953">
    <property type="entry name" value="Spore_GerAC-like_C"/>
</dbReference>
<dbReference type="NCBIfam" id="TIGR02887">
    <property type="entry name" value="spore_ger_x_C"/>
    <property type="match status" value="1"/>
</dbReference>
<protein>
    <submittedName>
        <fullName evidence="10">Spore germination protein KC</fullName>
    </submittedName>
</protein>